<dbReference type="EMBL" id="JAGSOH010000022">
    <property type="protein sequence ID" value="MBR7826743.1"/>
    <property type="molecule type" value="Genomic_DNA"/>
</dbReference>
<evidence type="ECO:0000256" key="2">
    <source>
        <dbReference type="ARBA" id="ARBA00023002"/>
    </source>
</evidence>
<sequence length="251" mass="25679">MRLSNKVAVITGATGGIGLATAGRFAAEGAGVVLADVHDASAEARMLVESGAKALYIHADVADEADVMALFSEIEAEFGRVDVLVNNATFAFASSVLDGGGAVWDELMSVNLRGAFLCAKAAIPAMERGGGGSIVNMSSELALVGAPGPAAYSTSKAALVQLTRVLAADHAKAGIRVNALCPGPISTQQLHEVINSTSDPERLRRTIEGRTLLGRLGRAEEVASACAYLASDDSSYMTGATLVLDGGWTAT</sequence>
<dbReference type="FunFam" id="3.40.50.720:FF:000084">
    <property type="entry name" value="Short-chain dehydrogenase reductase"/>
    <property type="match status" value="1"/>
</dbReference>
<dbReference type="SUPFAM" id="SSF51735">
    <property type="entry name" value="NAD(P)-binding Rossmann-fold domains"/>
    <property type="match status" value="1"/>
</dbReference>
<dbReference type="PRINTS" id="PR00081">
    <property type="entry name" value="GDHRDH"/>
</dbReference>
<name>A0A941EA65_9ACTN</name>
<dbReference type="Gene3D" id="3.40.50.720">
    <property type="entry name" value="NAD(P)-binding Rossmann-like Domain"/>
    <property type="match status" value="1"/>
</dbReference>
<dbReference type="GO" id="GO:0016491">
    <property type="term" value="F:oxidoreductase activity"/>
    <property type="evidence" value="ECO:0007669"/>
    <property type="project" value="UniProtKB-KW"/>
</dbReference>
<dbReference type="NCBIfam" id="NF005559">
    <property type="entry name" value="PRK07231.1"/>
    <property type="match status" value="1"/>
</dbReference>
<gene>
    <name evidence="3" type="ORF">KDK95_10550</name>
</gene>
<comment type="caution">
    <text evidence="3">The sequence shown here is derived from an EMBL/GenBank/DDBJ whole genome shotgun (WGS) entry which is preliminary data.</text>
</comment>
<dbReference type="RefSeq" id="WP_212517889.1">
    <property type="nucleotide sequence ID" value="NZ_JAGSOH010000022.1"/>
</dbReference>
<evidence type="ECO:0000313" key="4">
    <source>
        <dbReference type="Proteomes" id="UP000676325"/>
    </source>
</evidence>
<dbReference type="CDD" id="cd05233">
    <property type="entry name" value="SDR_c"/>
    <property type="match status" value="1"/>
</dbReference>
<dbReference type="PANTHER" id="PTHR43477">
    <property type="entry name" value="DIHYDROANTICAPSIN 7-DEHYDROGENASE"/>
    <property type="match status" value="1"/>
</dbReference>
<accession>A0A941EA65</accession>
<dbReference type="AlphaFoldDB" id="A0A941EA65"/>
<dbReference type="InterPro" id="IPR036291">
    <property type="entry name" value="NAD(P)-bd_dom_sf"/>
</dbReference>
<dbReference type="PRINTS" id="PR00080">
    <property type="entry name" value="SDRFAMILY"/>
</dbReference>
<evidence type="ECO:0000313" key="3">
    <source>
        <dbReference type="EMBL" id="MBR7826743.1"/>
    </source>
</evidence>
<dbReference type="InterPro" id="IPR002347">
    <property type="entry name" value="SDR_fam"/>
</dbReference>
<protein>
    <submittedName>
        <fullName evidence="3">SDR family oxidoreductase</fullName>
    </submittedName>
</protein>
<keyword evidence="4" id="KW-1185">Reference proteome</keyword>
<evidence type="ECO:0000256" key="1">
    <source>
        <dbReference type="ARBA" id="ARBA00006484"/>
    </source>
</evidence>
<comment type="similarity">
    <text evidence="1">Belongs to the short-chain dehydrogenases/reductases (SDR) family.</text>
</comment>
<dbReference type="PANTHER" id="PTHR43477:SF1">
    <property type="entry name" value="DIHYDROANTICAPSIN 7-DEHYDROGENASE"/>
    <property type="match status" value="1"/>
</dbReference>
<keyword evidence="2" id="KW-0560">Oxidoreductase</keyword>
<dbReference type="Pfam" id="PF13561">
    <property type="entry name" value="adh_short_C2"/>
    <property type="match status" value="1"/>
</dbReference>
<reference evidence="3" key="1">
    <citation type="submission" date="2021-04" db="EMBL/GenBank/DDBJ databases">
        <title>Genome based classification of Actinospica acidithermotolerans sp. nov., an actinobacterium isolated from an Indonesian hot spring.</title>
        <authorList>
            <person name="Kusuma A.B."/>
            <person name="Putra K.E."/>
            <person name="Nafisah S."/>
            <person name="Loh J."/>
            <person name="Nouioui I."/>
            <person name="Goodfellow M."/>
        </authorList>
    </citation>
    <scope>NUCLEOTIDE SEQUENCE</scope>
    <source>
        <strain evidence="3">MGRD01-02</strain>
    </source>
</reference>
<proteinExistence type="inferred from homology"/>
<dbReference type="Proteomes" id="UP000676325">
    <property type="component" value="Unassembled WGS sequence"/>
</dbReference>
<organism evidence="3 4">
    <name type="scientific">Actinospica acidithermotolerans</name>
    <dbReference type="NCBI Taxonomy" id="2828514"/>
    <lineage>
        <taxon>Bacteria</taxon>
        <taxon>Bacillati</taxon>
        <taxon>Actinomycetota</taxon>
        <taxon>Actinomycetes</taxon>
        <taxon>Catenulisporales</taxon>
        <taxon>Actinospicaceae</taxon>
        <taxon>Actinospica</taxon>
    </lineage>
</organism>
<dbReference type="InterPro" id="IPR051122">
    <property type="entry name" value="SDR_DHRS6-like"/>
</dbReference>